<reference evidence="2" key="1">
    <citation type="journal article" date="2013" name="Nat. Genet.">
        <title>The duck genome and transcriptome provide insight into an avian influenza virus reservoir species.</title>
        <authorList>
            <person name="Huang Y."/>
            <person name="Li Y."/>
            <person name="Burt D.W."/>
            <person name="Chen H."/>
            <person name="Zhang Y."/>
            <person name="Qian W."/>
            <person name="Kim H."/>
            <person name="Gan S."/>
            <person name="Zhao Y."/>
            <person name="Li J."/>
            <person name="Yi K."/>
            <person name="Feng H."/>
            <person name="Zhu P."/>
            <person name="Li B."/>
            <person name="Liu Q."/>
            <person name="Fairley S."/>
            <person name="Magor K.E."/>
            <person name="Du Z."/>
            <person name="Hu X."/>
            <person name="Goodman L."/>
            <person name="Tafer H."/>
            <person name="Vignal A."/>
            <person name="Lee T."/>
            <person name="Kim K.W."/>
            <person name="Sheng Z."/>
            <person name="An Y."/>
            <person name="Searle S."/>
            <person name="Herrero J."/>
            <person name="Groenen M.A."/>
            <person name="Crooijmans R.P."/>
            <person name="Faraut T."/>
            <person name="Cai Q."/>
            <person name="Webster R.G."/>
            <person name="Aldridge J.R."/>
            <person name="Warren W.C."/>
            <person name="Bartschat S."/>
            <person name="Kehr S."/>
            <person name="Marz M."/>
            <person name="Stadler P.F."/>
            <person name="Smith J."/>
            <person name="Kraus R.H."/>
            <person name="Zhao Y."/>
            <person name="Ren L."/>
            <person name="Fei J."/>
            <person name="Morisson M."/>
            <person name="Kaiser P."/>
            <person name="Griffin D.K."/>
            <person name="Rao M."/>
            <person name="Pitel F."/>
            <person name="Wang J."/>
            <person name="Li N."/>
        </authorList>
    </citation>
    <scope>NUCLEOTIDE SEQUENCE [LARGE SCALE GENOMIC DNA]</scope>
</reference>
<keyword evidence="2" id="KW-1185">Reference proteome</keyword>
<evidence type="ECO:0000313" key="1">
    <source>
        <dbReference type="EMBL" id="EOB03804.1"/>
    </source>
</evidence>
<protein>
    <submittedName>
        <fullName evidence="1">Uncharacterized protein</fullName>
    </submittedName>
</protein>
<name>R0LDR5_ANAPL</name>
<sequence length="199" mass="21578">MGCGTNRTQELSGTLWRRGRAEPLPRQGVGKRFHELCPSTAFSSCNGGRLLASLPIDLNVIPSCVVLKRCLSLITKRIYFSLGRGTQMSELPCVSLSLLPFIVQKITPCFMTRPTDLKLKKQITAQLSLATTQFCTKQVPCGSCQRAGWRDLATWETGSDNLSPLAGANQLAAIERNPVGRLQSAEGPALGVFPGTMNL</sequence>
<organism evidence="1 2">
    <name type="scientific">Anas platyrhynchos</name>
    <name type="common">Mallard</name>
    <name type="synonym">Anas boschas</name>
    <dbReference type="NCBI Taxonomy" id="8839"/>
    <lineage>
        <taxon>Eukaryota</taxon>
        <taxon>Metazoa</taxon>
        <taxon>Chordata</taxon>
        <taxon>Craniata</taxon>
        <taxon>Vertebrata</taxon>
        <taxon>Euteleostomi</taxon>
        <taxon>Archelosauria</taxon>
        <taxon>Archosauria</taxon>
        <taxon>Dinosauria</taxon>
        <taxon>Saurischia</taxon>
        <taxon>Theropoda</taxon>
        <taxon>Coelurosauria</taxon>
        <taxon>Aves</taxon>
        <taxon>Neognathae</taxon>
        <taxon>Galloanserae</taxon>
        <taxon>Anseriformes</taxon>
        <taxon>Anatidae</taxon>
        <taxon>Anatinae</taxon>
        <taxon>Anas</taxon>
    </lineage>
</organism>
<evidence type="ECO:0000313" key="2">
    <source>
        <dbReference type="Proteomes" id="UP000296049"/>
    </source>
</evidence>
<accession>R0LDR5</accession>
<gene>
    <name evidence="1" type="ORF">Anapl_00032</name>
</gene>
<dbReference type="AlphaFoldDB" id="R0LDR5"/>
<dbReference type="Proteomes" id="UP000296049">
    <property type="component" value="Unassembled WGS sequence"/>
</dbReference>
<proteinExistence type="predicted"/>
<dbReference type="EMBL" id="KB742833">
    <property type="protein sequence ID" value="EOB03804.1"/>
    <property type="molecule type" value="Genomic_DNA"/>
</dbReference>